<comment type="similarity">
    <text evidence="1">Belongs to the zeta toxin family.</text>
</comment>
<dbReference type="RefSeq" id="WP_234944907.1">
    <property type="nucleotide sequence ID" value="NZ_FMXA01000007.1"/>
</dbReference>
<comment type="catalytic activity">
    <reaction evidence="6">
        <text>UDP-N-acetyl-alpha-D-glucosamine + ATP = UDP-N-acetyl-alpha-D-glucosamine 3'-phosphate + ADP + H(+)</text>
        <dbReference type="Rhea" id="RHEA:32671"/>
        <dbReference type="ChEBI" id="CHEBI:15378"/>
        <dbReference type="ChEBI" id="CHEBI:30616"/>
        <dbReference type="ChEBI" id="CHEBI:57705"/>
        <dbReference type="ChEBI" id="CHEBI:64353"/>
        <dbReference type="ChEBI" id="CHEBI:456216"/>
        <dbReference type="EC" id="2.7.1.176"/>
    </reaction>
</comment>
<accession>A0A1G5VK27</accession>
<dbReference type="InterPro" id="IPR010488">
    <property type="entry name" value="Zeta_toxin_domain"/>
</dbReference>
<evidence type="ECO:0000256" key="2">
    <source>
        <dbReference type="ARBA" id="ARBA00011963"/>
    </source>
</evidence>
<organism evidence="8 9">
    <name type="scientific">Allisonella histaminiformans</name>
    <dbReference type="NCBI Taxonomy" id="209880"/>
    <lineage>
        <taxon>Bacteria</taxon>
        <taxon>Bacillati</taxon>
        <taxon>Bacillota</taxon>
        <taxon>Negativicutes</taxon>
        <taxon>Veillonellales</taxon>
        <taxon>Veillonellaceae</taxon>
        <taxon>Allisonella</taxon>
    </lineage>
</organism>
<evidence type="ECO:0000256" key="3">
    <source>
        <dbReference type="ARBA" id="ARBA00022741"/>
    </source>
</evidence>
<dbReference type="GeneID" id="87755740"/>
<dbReference type="EMBL" id="FMXA01000007">
    <property type="protein sequence ID" value="SDA46170.1"/>
    <property type="molecule type" value="Genomic_DNA"/>
</dbReference>
<evidence type="ECO:0000256" key="4">
    <source>
        <dbReference type="ARBA" id="ARBA00022840"/>
    </source>
</evidence>
<feature type="domain" description="Zeta toxin" evidence="7">
    <location>
        <begin position="148"/>
        <end position="332"/>
    </location>
</feature>
<dbReference type="SUPFAM" id="SSF52540">
    <property type="entry name" value="P-loop containing nucleoside triphosphate hydrolases"/>
    <property type="match status" value="1"/>
</dbReference>
<evidence type="ECO:0000256" key="1">
    <source>
        <dbReference type="ARBA" id="ARBA00009104"/>
    </source>
</evidence>
<dbReference type="EC" id="2.7.1.176" evidence="2"/>
<reference evidence="8 9" key="1">
    <citation type="submission" date="2016-10" db="EMBL/GenBank/DDBJ databases">
        <authorList>
            <person name="de Groot N.N."/>
        </authorList>
    </citation>
    <scope>NUCLEOTIDE SEQUENCE [LARGE SCALE GENOMIC DNA]</scope>
    <source>
        <strain evidence="8 9">DSM 15230</strain>
    </source>
</reference>
<proteinExistence type="inferred from homology"/>
<dbReference type="GO" id="GO:0016301">
    <property type="term" value="F:kinase activity"/>
    <property type="evidence" value="ECO:0007669"/>
    <property type="project" value="InterPro"/>
</dbReference>
<dbReference type="GO" id="GO:0005524">
    <property type="term" value="F:ATP binding"/>
    <property type="evidence" value="ECO:0007669"/>
    <property type="project" value="UniProtKB-KW"/>
</dbReference>
<evidence type="ECO:0000256" key="5">
    <source>
        <dbReference type="ARBA" id="ARBA00032897"/>
    </source>
</evidence>
<sequence>MAMPYGEHRIRELQQSADITPIEIQLETNAEIFRVVYNLIWNTHSRDTIDFSDLDYLNSMWLDTIQELARIEMRKGYYIPMDKQIEMLHQAYIIERKYMPDQVFSLHIPVRVTRELIEKEGSCSKEELQTMFQEKVLPAATWNKTGGHKRPMAFIMAGQPGSGKSRMASMFVNEWQDDVIIASSDKFRGFHPRYEELQDKYGQYCPFYTREEGHILSDFLIKEAIRQRHHLLYECSLLNIDSVLRLISDLHASNYDIWIILRACPKRISWRSIHQRFLQQRLKAPGLSRIITKTYHDQACAAFLSSTREIVKQNLYDRMIVKSHKGLLYDSDDMPTESVIDILTERMTDRLE</sequence>
<keyword evidence="9" id="KW-1185">Reference proteome</keyword>
<evidence type="ECO:0000313" key="8">
    <source>
        <dbReference type="EMBL" id="SDA46170.1"/>
    </source>
</evidence>
<dbReference type="Proteomes" id="UP000199689">
    <property type="component" value="Unassembled WGS sequence"/>
</dbReference>
<dbReference type="Gene3D" id="3.40.50.300">
    <property type="entry name" value="P-loop containing nucleotide triphosphate hydrolases"/>
    <property type="match status" value="1"/>
</dbReference>
<evidence type="ECO:0000259" key="7">
    <source>
        <dbReference type="Pfam" id="PF06414"/>
    </source>
</evidence>
<name>A0A1G5VK27_9FIRM</name>
<gene>
    <name evidence="8" type="ORF">SAMN02910343_00707</name>
</gene>
<evidence type="ECO:0000256" key="6">
    <source>
        <dbReference type="ARBA" id="ARBA00048178"/>
    </source>
</evidence>
<dbReference type="InterPro" id="IPR027417">
    <property type="entry name" value="P-loop_NTPase"/>
</dbReference>
<keyword evidence="3" id="KW-0547">Nucleotide-binding</keyword>
<protein>
    <recommendedName>
        <fullName evidence="5">UDP-N-acetylglucosamine kinase</fullName>
        <ecNumber evidence="2">2.7.1.176</ecNumber>
    </recommendedName>
    <alternativeName>
        <fullName evidence="5">UDP-N-acetylglucosamine kinase</fullName>
    </alternativeName>
</protein>
<evidence type="ECO:0000313" key="9">
    <source>
        <dbReference type="Proteomes" id="UP000199689"/>
    </source>
</evidence>
<dbReference type="AlphaFoldDB" id="A0A1G5VK27"/>
<keyword evidence="4" id="KW-0067">ATP-binding</keyword>
<dbReference type="Pfam" id="PF06414">
    <property type="entry name" value="Zeta_toxin"/>
    <property type="match status" value="1"/>
</dbReference>